<reference evidence="2" key="1">
    <citation type="submission" date="2021-01" db="EMBL/GenBank/DDBJ databases">
        <authorList>
            <person name="Zahm M."/>
            <person name="Roques C."/>
            <person name="Cabau C."/>
            <person name="Klopp C."/>
            <person name="Donnadieu C."/>
            <person name="Jouanno E."/>
            <person name="Lampietro C."/>
            <person name="Louis A."/>
            <person name="Herpin A."/>
            <person name="Echchiki A."/>
            <person name="Berthelot C."/>
            <person name="Parey E."/>
            <person name="Roest-Crollius H."/>
            <person name="Braasch I."/>
            <person name="Postlethwait J."/>
            <person name="Bobe J."/>
            <person name="Montfort J."/>
            <person name="Bouchez O."/>
            <person name="Begum T."/>
            <person name="Mejri S."/>
            <person name="Adams A."/>
            <person name="Chen W.-J."/>
            <person name="Guiguen Y."/>
        </authorList>
    </citation>
    <scope>NUCLEOTIDE SEQUENCE</scope>
    <source>
        <strain evidence="2">YG-15Mar2019-1</strain>
        <tissue evidence="2">Brain</tissue>
    </source>
</reference>
<feature type="compositionally biased region" description="Polar residues" evidence="1">
    <location>
        <begin position="1"/>
        <end position="13"/>
    </location>
</feature>
<dbReference type="EMBL" id="JAFDVH010000009">
    <property type="protein sequence ID" value="KAG7470968.1"/>
    <property type="molecule type" value="Genomic_DNA"/>
</dbReference>
<gene>
    <name evidence="2" type="ORF">MATL_G00119520</name>
</gene>
<dbReference type="InterPro" id="IPR035437">
    <property type="entry name" value="SNase_OB-fold_sf"/>
</dbReference>
<organism evidence="2 3">
    <name type="scientific">Megalops atlanticus</name>
    <name type="common">Tarpon</name>
    <name type="synonym">Clupea gigantea</name>
    <dbReference type="NCBI Taxonomy" id="7932"/>
    <lineage>
        <taxon>Eukaryota</taxon>
        <taxon>Metazoa</taxon>
        <taxon>Chordata</taxon>
        <taxon>Craniata</taxon>
        <taxon>Vertebrata</taxon>
        <taxon>Euteleostomi</taxon>
        <taxon>Actinopterygii</taxon>
        <taxon>Neopterygii</taxon>
        <taxon>Teleostei</taxon>
        <taxon>Elopiformes</taxon>
        <taxon>Megalopidae</taxon>
        <taxon>Megalops</taxon>
    </lineage>
</organism>
<dbReference type="OrthoDB" id="6220511at2759"/>
<dbReference type="InterPro" id="IPR042421">
    <property type="entry name" value="C3orf33-like"/>
</dbReference>
<dbReference type="SUPFAM" id="SSF50199">
    <property type="entry name" value="Staphylococcal nuclease"/>
    <property type="match status" value="1"/>
</dbReference>
<accession>A0A9D3T877</accession>
<dbReference type="PANTHER" id="PTHR28434:SF1">
    <property type="entry name" value="PROTEIN C3ORF33"/>
    <property type="match status" value="1"/>
</dbReference>
<name>A0A9D3T877_MEGAT</name>
<protein>
    <recommendedName>
        <fullName evidence="4">TNase-like domain-containing protein</fullName>
    </recommendedName>
</protein>
<evidence type="ECO:0000313" key="3">
    <source>
        <dbReference type="Proteomes" id="UP001046870"/>
    </source>
</evidence>
<dbReference type="PANTHER" id="PTHR28434">
    <property type="entry name" value="PROTEIN C3ORF33"/>
    <property type="match status" value="1"/>
</dbReference>
<comment type="caution">
    <text evidence="2">The sequence shown here is derived from an EMBL/GenBank/DDBJ whole genome shotgun (WGS) entry which is preliminary data.</text>
</comment>
<dbReference type="AlphaFoldDB" id="A0A9D3T877"/>
<evidence type="ECO:0008006" key="4">
    <source>
        <dbReference type="Google" id="ProtNLM"/>
    </source>
</evidence>
<dbReference type="GO" id="GO:0005615">
    <property type="term" value="C:extracellular space"/>
    <property type="evidence" value="ECO:0007669"/>
    <property type="project" value="TreeGrafter"/>
</dbReference>
<sequence>MPESRTSTENPLNTREEKDEPTTNIISLISQIADDHLSVIRNISTGLAVAGVILLARSIKLTTKFGAASEIPARFIERHVSLRGRVHRVTERGLEVEHVPINVPLLSPLLKKRQSDALLDVRLAGVELTEEGWTWLRQQLRPTETVWFRLIRRETEVLDCMVSVSRGIVSNTCVNEELLWLGLAKTVPILGLHHQSRLYWRLHKRLLKAEVRAERKGKGLWKEKSLRERAVDAISNNAIVMLLRKLFKWT</sequence>
<feature type="region of interest" description="Disordered" evidence="1">
    <location>
        <begin position="1"/>
        <end position="20"/>
    </location>
</feature>
<evidence type="ECO:0000313" key="2">
    <source>
        <dbReference type="EMBL" id="KAG7470968.1"/>
    </source>
</evidence>
<evidence type="ECO:0000256" key="1">
    <source>
        <dbReference type="SAM" id="MobiDB-lite"/>
    </source>
</evidence>
<dbReference type="Proteomes" id="UP001046870">
    <property type="component" value="Chromosome 9"/>
</dbReference>
<proteinExistence type="predicted"/>
<keyword evidence="3" id="KW-1185">Reference proteome</keyword>
<dbReference type="Gene3D" id="2.40.50.90">
    <property type="match status" value="1"/>
</dbReference>